<gene>
    <name evidence="18" type="ORF">ACFPQA_12380</name>
</gene>
<dbReference type="Proteomes" id="UP001596055">
    <property type="component" value="Unassembled WGS sequence"/>
</dbReference>
<keyword evidence="4" id="KW-1003">Cell membrane</keyword>
<dbReference type="SUPFAM" id="SSF47384">
    <property type="entry name" value="Homodimeric domain of signal transducing histidine kinase"/>
    <property type="match status" value="1"/>
</dbReference>
<evidence type="ECO:0000313" key="18">
    <source>
        <dbReference type="EMBL" id="MFC5545854.1"/>
    </source>
</evidence>
<evidence type="ECO:0000259" key="16">
    <source>
        <dbReference type="PROSITE" id="PS50109"/>
    </source>
</evidence>
<dbReference type="SUPFAM" id="SSF55874">
    <property type="entry name" value="ATPase domain of HSP90 chaperone/DNA topoisomerase II/histidine kinase"/>
    <property type="match status" value="1"/>
</dbReference>
<dbReference type="InterPro" id="IPR003660">
    <property type="entry name" value="HAMP_dom"/>
</dbReference>
<reference evidence="19" key="1">
    <citation type="journal article" date="2019" name="Int. J. Syst. Evol. Microbiol.">
        <title>The Global Catalogue of Microorganisms (GCM) 10K type strain sequencing project: providing services to taxonomists for standard genome sequencing and annotation.</title>
        <authorList>
            <consortium name="The Broad Institute Genomics Platform"/>
            <consortium name="The Broad Institute Genome Sequencing Center for Infectious Disease"/>
            <person name="Wu L."/>
            <person name="Ma J."/>
        </authorList>
    </citation>
    <scope>NUCLEOTIDE SEQUENCE [LARGE SCALE GENOMIC DNA]</scope>
    <source>
        <strain evidence="19">CGMCC 4.1799</strain>
    </source>
</reference>
<dbReference type="SMART" id="SM00388">
    <property type="entry name" value="HisKA"/>
    <property type="match status" value="1"/>
</dbReference>
<evidence type="ECO:0000313" key="19">
    <source>
        <dbReference type="Proteomes" id="UP001596055"/>
    </source>
</evidence>
<dbReference type="InterPro" id="IPR003594">
    <property type="entry name" value="HATPase_dom"/>
</dbReference>
<dbReference type="EC" id="2.7.13.3" evidence="3"/>
<evidence type="ECO:0000256" key="4">
    <source>
        <dbReference type="ARBA" id="ARBA00022475"/>
    </source>
</evidence>
<dbReference type="PROSITE" id="PS50109">
    <property type="entry name" value="HIS_KIN"/>
    <property type="match status" value="1"/>
</dbReference>
<feature type="transmembrane region" description="Helical" evidence="15">
    <location>
        <begin position="197"/>
        <end position="226"/>
    </location>
</feature>
<evidence type="ECO:0000256" key="3">
    <source>
        <dbReference type="ARBA" id="ARBA00012438"/>
    </source>
</evidence>
<dbReference type="Gene3D" id="3.30.565.10">
    <property type="entry name" value="Histidine kinase-like ATPase, C-terminal domain"/>
    <property type="match status" value="1"/>
</dbReference>
<dbReference type="Pfam" id="PF02518">
    <property type="entry name" value="HATPase_c"/>
    <property type="match status" value="1"/>
</dbReference>
<organism evidence="18 19">
    <name type="scientific">Marinobacter koreensis</name>
    <dbReference type="NCBI Taxonomy" id="335974"/>
    <lineage>
        <taxon>Bacteria</taxon>
        <taxon>Pseudomonadati</taxon>
        <taxon>Pseudomonadota</taxon>
        <taxon>Gammaproteobacteria</taxon>
        <taxon>Pseudomonadales</taxon>
        <taxon>Marinobacteraceae</taxon>
        <taxon>Marinobacter</taxon>
    </lineage>
</organism>
<evidence type="ECO:0000256" key="9">
    <source>
        <dbReference type="ARBA" id="ARBA00022741"/>
    </source>
</evidence>
<comment type="caution">
    <text evidence="18">The sequence shown here is derived from an EMBL/GenBank/DDBJ whole genome shotgun (WGS) entry which is preliminary data.</text>
</comment>
<feature type="domain" description="Histidine kinase" evidence="16">
    <location>
        <begin position="282"/>
        <end position="481"/>
    </location>
</feature>
<dbReference type="SMART" id="SM00304">
    <property type="entry name" value="HAMP"/>
    <property type="match status" value="1"/>
</dbReference>
<dbReference type="InterPro" id="IPR036097">
    <property type="entry name" value="HisK_dim/P_sf"/>
</dbReference>
<sequence length="483" mass="53616">MWRPTEMRLFPRRAASQLVLLVIVVMLLAQGITFWMMVGERQGALQTAGLNNLLNRVGNAYSLINSMQPDGRKRALAALSDSLLELSEGSEPLLKGDASPPFSVWLLSEGPLSDLTSASHDVRTRILVDDDRCKREKDDHHEHYEHHDEHDNLIEEYQEDWHKRLRKMDCPPVLELSLDLKDGQWLNAVALPPRPSWLWLKAALIGAGVTAILLIAAVLLAVRYILAPVRNLREAAVAFSQGNPRYLEERGPEDIRDVIRAFNDMQHQVGRSQDEKARLLAALAHDLRTPLTAMRLRVEMLPDGEDRSRLLDNLAEMQGLAEDTLDFIRGSASELTRRFDLGALLESLCDDLAEIGMAVTCDEMPRCIMQGRPEAVRRATRNLIENAVSYGDEARVSMVVNTDSIAIDIVDRGPGIPAELREKVFEPFFRVEASRSRDSGGAGLGLAIARTLVLGMGGSIAIEDRADGPGTRVRVTLPNSGHS</sequence>
<dbReference type="InterPro" id="IPR036890">
    <property type="entry name" value="HATPase_C_sf"/>
</dbReference>
<keyword evidence="14 15" id="KW-0472">Membrane</keyword>
<keyword evidence="13" id="KW-0902">Two-component regulatory system</keyword>
<dbReference type="InterPro" id="IPR003661">
    <property type="entry name" value="HisK_dim/P_dom"/>
</dbReference>
<evidence type="ECO:0000256" key="6">
    <source>
        <dbReference type="ARBA" id="ARBA00022553"/>
    </source>
</evidence>
<comment type="subcellular location">
    <subcellularLocation>
        <location evidence="2">Cell inner membrane</location>
        <topology evidence="2">Multi-pass membrane protein</topology>
    </subcellularLocation>
</comment>
<comment type="catalytic activity">
    <reaction evidence="1">
        <text>ATP + protein L-histidine = ADP + protein N-phospho-L-histidine.</text>
        <dbReference type="EC" id="2.7.13.3"/>
    </reaction>
</comment>
<name>A0ABW0RM72_9GAMM</name>
<dbReference type="PRINTS" id="PR00344">
    <property type="entry name" value="BCTRLSENSOR"/>
</dbReference>
<evidence type="ECO:0000256" key="7">
    <source>
        <dbReference type="ARBA" id="ARBA00022679"/>
    </source>
</evidence>
<proteinExistence type="predicted"/>
<keyword evidence="19" id="KW-1185">Reference proteome</keyword>
<evidence type="ECO:0000256" key="13">
    <source>
        <dbReference type="ARBA" id="ARBA00023012"/>
    </source>
</evidence>
<evidence type="ECO:0000256" key="11">
    <source>
        <dbReference type="ARBA" id="ARBA00022840"/>
    </source>
</evidence>
<keyword evidence="11" id="KW-0067">ATP-binding</keyword>
<dbReference type="RefSeq" id="WP_248159925.1">
    <property type="nucleotide sequence ID" value="NZ_JAKZAJ010000005.1"/>
</dbReference>
<evidence type="ECO:0000256" key="8">
    <source>
        <dbReference type="ARBA" id="ARBA00022692"/>
    </source>
</evidence>
<evidence type="ECO:0000256" key="2">
    <source>
        <dbReference type="ARBA" id="ARBA00004429"/>
    </source>
</evidence>
<keyword evidence="10 18" id="KW-0418">Kinase</keyword>
<dbReference type="Pfam" id="PF00512">
    <property type="entry name" value="HisKA"/>
    <property type="match status" value="1"/>
</dbReference>
<keyword evidence="12 15" id="KW-1133">Transmembrane helix</keyword>
<dbReference type="PROSITE" id="PS50885">
    <property type="entry name" value="HAMP"/>
    <property type="match status" value="1"/>
</dbReference>
<dbReference type="Pfam" id="PF00672">
    <property type="entry name" value="HAMP"/>
    <property type="match status" value="1"/>
</dbReference>
<dbReference type="PANTHER" id="PTHR44936">
    <property type="entry name" value="SENSOR PROTEIN CREC"/>
    <property type="match status" value="1"/>
</dbReference>
<evidence type="ECO:0000259" key="17">
    <source>
        <dbReference type="PROSITE" id="PS50885"/>
    </source>
</evidence>
<evidence type="ECO:0000256" key="10">
    <source>
        <dbReference type="ARBA" id="ARBA00022777"/>
    </source>
</evidence>
<evidence type="ECO:0000256" key="1">
    <source>
        <dbReference type="ARBA" id="ARBA00000085"/>
    </source>
</evidence>
<dbReference type="InterPro" id="IPR050980">
    <property type="entry name" value="2C_sensor_his_kinase"/>
</dbReference>
<keyword evidence="7" id="KW-0808">Transferase</keyword>
<dbReference type="CDD" id="cd06225">
    <property type="entry name" value="HAMP"/>
    <property type="match status" value="1"/>
</dbReference>
<evidence type="ECO:0000256" key="5">
    <source>
        <dbReference type="ARBA" id="ARBA00022519"/>
    </source>
</evidence>
<dbReference type="GO" id="GO:0016301">
    <property type="term" value="F:kinase activity"/>
    <property type="evidence" value="ECO:0007669"/>
    <property type="project" value="UniProtKB-KW"/>
</dbReference>
<feature type="domain" description="HAMP" evidence="17">
    <location>
        <begin position="223"/>
        <end position="274"/>
    </location>
</feature>
<accession>A0ABW0RM72</accession>
<evidence type="ECO:0000256" key="12">
    <source>
        <dbReference type="ARBA" id="ARBA00022989"/>
    </source>
</evidence>
<keyword evidence="9" id="KW-0547">Nucleotide-binding</keyword>
<protein>
    <recommendedName>
        <fullName evidence="3">histidine kinase</fullName>
        <ecNumber evidence="3">2.7.13.3</ecNumber>
    </recommendedName>
</protein>
<keyword evidence="8 15" id="KW-0812">Transmembrane</keyword>
<dbReference type="InterPro" id="IPR004358">
    <property type="entry name" value="Sig_transdc_His_kin-like_C"/>
</dbReference>
<keyword evidence="5" id="KW-0997">Cell inner membrane</keyword>
<evidence type="ECO:0000256" key="14">
    <source>
        <dbReference type="ARBA" id="ARBA00023136"/>
    </source>
</evidence>
<dbReference type="Gene3D" id="1.10.287.130">
    <property type="match status" value="1"/>
</dbReference>
<evidence type="ECO:0000256" key="15">
    <source>
        <dbReference type="SAM" id="Phobius"/>
    </source>
</evidence>
<keyword evidence="6" id="KW-0597">Phosphoprotein</keyword>
<dbReference type="InterPro" id="IPR005467">
    <property type="entry name" value="His_kinase_dom"/>
</dbReference>
<dbReference type="PANTHER" id="PTHR44936:SF5">
    <property type="entry name" value="SENSOR HISTIDINE KINASE ENVZ"/>
    <property type="match status" value="1"/>
</dbReference>
<dbReference type="SMART" id="SM00387">
    <property type="entry name" value="HATPase_c"/>
    <property type="match status" value="1"/>
</dbReference>
<dbReference type="CDD" id="cd00082">
    <property type="entry name" value="HisKA"/>
    <property type="match status" value="1"/>
</dbReference>
<dbReference type="EMBL" id="JBHSNL010000004">
    <property type="protein sequence ID" value="MFC5545854.1"/>
    <property type="molecule type" value="Genomic_DNA"/>
</dbReference>